<evidence type="ECO:0000259" key="6">
    <source>
        <dbReference type="PROSITE" id="PS50977"/>
    </source>
</evidence>
<dbReference type="PROSITE" id="PS50977">
    <property type="entry name" value="HTH_TETR_2"/>
    <property type="match status" value="1"/>
</dbReference>
<dbReference type="Pfam" id="PF08359">
    <property type="entry name" value="TetR_C_4"/>
    <property type="match status" value="1"/>
</dbReference>
<dbReference type="InterPro" id="IPR050109">
    <property type="entry name" value="HTH-type_TetR-like_transc_reg"/>
</dbReference>
<dbReference type="AlphaFoldDB" id="A0A9J6PG54"/>
<organism evidence="7 8">
    <name type="scientific">Futiania mangrovi</name>
    <dbReference type="NCBI Taxonomy" id="2959716"/>
    <lineage>
        <taxon>Bacteria</taxon>
        <taxon>Pseudomonadati</taxon>
        <taxon>Pseudomonadota</taxon>
        <taxon>Alphaproteobacteria</taxon>
        <taxon>Futianiales</taxon>
        <taxon>Futianiaceae</taxon>
        <taxon>Futiania</taxon>
    </lineage>
</organism>
<dbReference type="Gene3D" id="1.10.10.60">
    <property type="entry name" value="Homeodomain-like"/>
    <property type="match status" value="1"/>
</dbReference>
<dbReference type="RefSeq" id="WP_269333682.1">
    <property type="nucleotide sequence ID" value="NZ_JAMZFT010000004.1"/>
</dbReference>
<dbReference type="PANTHER" id="PTHR30055">
    <property type="entry name" value="HTH-TYPE TRANSCRIPTIONAL REGULATOR RUTR"/>
    <property type="match status" value="1"/>
</dbReference>
<feature type="DNA-binding region" description="H-T-H motif" evidence="5">
    <location>
        <begin position="43"/>
        <end position="62"/>
    </location>
</feature>
<comment type="caution">
    <text evidence="7">The sequence shown here is derived from an EMBL/GenBank/DDBJ whole genome shotgun (WGS) entry which is preliminary data.</text>
</comment>
<accession>A0A9J6PG54</accession>
<evidence type="ECO:0000256" key="3">
    <source>
        <dbReference type="ARBA" id="ARBA00023125"/>
    </source>
</evidence>
<evidence type="ECO:0000313" key="8">
    <source>
        <dbReference type="Proteomes" id="UP001055804"/>
    </source>
</evidence>
<name>A0A9J6PG54_9PROT</name>
<feature type="domain" description="HTH tetR-type" evidence="6">
    <location>
        <begin position="20"/>
        <end position="80"/>
    </location>
</feature>
<keyword evidence="3 5" id="KW-0238">DNA-binding</keyword>
<protein>
    <submittedName>
        <fullName evidence="7">TetR/AcrR family transcriptional regulator</fullName>
    </submittedName>
</protein>
<dbReference type="SUPFAM" id="SSF48498">
    <property type="entry name" value="Tetracyclin repressor-like, C-terminal domain"/>
    <property type="match status" value="1"/>
</dbReference>
<keyword evidence="4" id="KW-0804">Transcription</keyword>
<dbReference type="Gene3D" id="1.10.357.10">
    <property type="entry name" value="Tetracycline Repressor, domain 2"/>
    <property type="match status" value="1"/>
</dbReference>
<evidence type="ECO:0000256" key="4">
    <source>
        <dbReference type="ARBA" id="ARBA00023163"/>
    </source>
</evidence>
<dbReference type="InterPro" id="IPR036271">
    <property type="entry name" value="Tet_transcr_reg_TetR-rel_C_sf"/>
</dbReference>
<gene>
    <name evidence="7" type="ORF">NJQ99_14925</name>
</gene>
<dbReference type="PRINTS" id="PR00455">
    <property type="entry name" value="HTHTETR"/>
</dbReference>
<keyword evidence="2" id="KW-0805">Transcription regulation</keyword>
<evidence type="ECO:0000256" key="2">
    <source>
        <dbReference type="ARBA" id="ARBA00023015"/>
    </source>
</evidence>
<sequence>MTKPAAQGRLKRQINRLPPEKRIADIMAAAREVFTERGYNDALISEIAERAGVVEGSIYRFFVNKRDLLVRVVENWYEQMLAASEEQFSAVEGTRNRIRYIIHEHLMSIRREPGLSRLVLLQLRADPDYRASRLFKLNQAYTQHILDVVREGIASGEFRPDVSPSLVRDMIYGGIEHRTWGYLRNEKDFDLAATVDGITDMIYRALAAAPEAAPEEDRLSRAAARVEKAADRLERLATNAPGGLKA</sequence>
<dbReference type="InterPro" id="IPR013570">
    <property type="entry name" value="Tscrpt_reg_YsiA_C"/>
</dbReference>
<evidence type="ECO:0000313" key="7">
    <source>
        <dbReference type="EMBL" id="MCP1337713.1"/>
    </source>
</evidence>
<evidence type="ECO:0000256" key="5">
    <source>
        <dbReference type="PROSITE-ProRule" id="PRU00335"/>
    </source>
</evidence>
<dbReference type="GO" id="GO:0000976">
    <property type="term" value="F:transcription cis-regulatory region binding"/>
    <property type="evidence" value="ECO:0007669"/>
    <property type="project" value="TreeGrafter"/>
</dbReference>
<keyword evidence="8" id="KW-1185">Reference proteome</keyword>
<dbReference type="PANTHER" id="PTHR30055:SF175">
    <property type="entry name" value="HTH-TYPE TRANSCRIPTIONAL REPRESSOR KSTR2"/>
    <property type="match status" value="1"/>
</dbReference>
<keyword evidence="1" id="KW-0678">Repressor</keyword>
<dbReference type="InterPro" id="IPR009057">
    <property type="entry name" value="Homeodomain-like_sf"/>
</dbReference>
<dbReference type="Proteomes" id="UP001055804">
    <property type="component" value="Unassembled WGS sequence"/>
</dbReference>
<proteinExistence type="predicted"/>
<dbReference type="SUPFAM" id="SSF46689">
    <property type="entry name" value="Homeodomain-like"/>
    <property type="match status" value="1"/>
</dbReference>
<dbReference type="GO" id="GO:0003700">
    <property type="term" value="F:DNA-binding transcription factor activity"/>
    <property type="evidence" value="ECO:0007669"/>
    <property type="project" value="TreeGrafter"/>
</dbReference>
<reference evidence="7" key="1">
    <citation type="submission" date="2022-06" db="EMBL/GenBank/DDBJ databases">
        <title>Isolation and Genomics of Futiania mangrovii gen. nov., sp. nov., a Rare and Metabolically-versatile member in the Class Alphaproteobacteria.</title>
        <authorList>
            <person name="Liu L."/>
            <person name="Huang W.-C."/>
            <person name="Pan J."/>
            <person name="Li J."/>
            <person name="Huang Y."/>
            <person name="Du H."/>
            <person name="Liu Y."/>
            <person name="Li M."/>
        </authorList>
    </citation>
    <scope>NUCLEOTIDE SEQUENCE</scope>
    <source>
        <strain evidence="7">FT118</strain>
    </source>
</reference>
<dbReference type="EMBL" id="JAMZFT010000004">
    <property type="protein sequence ID" value="MCP1337713.1"/>
    <property type="molecule type" value="Genomic_DNA"/>
</dbReference>
<dbReference type="Pfam" id="PF00440">
    <property type="entry name" value="TetR_N"/>
    <property type="match status" value="1"/>
</dbReference>
<dbReference type="InterPro" id="IPR001647">
    <property type="entry name" value="HTH_TetR"/>
</dbReference>
<evidence type="ECO:0000256" key="1">
    <source>
        <dbReference type="ARBA" id="ARBA00022491"/>
    </source>
</evidence>